<proteinExistence type="predicted"/>
<feature type="compositionally biased region" description="Polar residues" evidence="1">
    <location>
        <begin position="1"/>
        <end position="28"/>
    </location>
</feature>
<evidence type="ECO:0000313" key="2">
    <source>
        <dbReference type="Proteomes" id="UP000887578"/>
    </source>
</evidence>
<dbReference type="WBParaSite" id="PDA_v2.g22369.t1">
    <property type="protein sequence ID" value="PDA_v2.g22369.t1"/>
    <property type="gene ID" value="PDA_v2.g22369"/>
</dbReference>
<organism evidence="2 3">
    <name type="scientific">Panagrolaimus davidi</name>
    <dbReference type="NCBI Taxonomy" id="227884"/>
    <lineage>
        <taxon>Eukaryota</taxon>
        <taxon>Metazoa</taxon>
        <taxon>Ecdysozoa</taxon>
        <taxon>Nematoda</taxon>
        <taxon>Chromadorea</taxon>
        <taxon>Rhabditida</taxon>
        <taxon>Tylenchina</taxon>
        <taxon>Panagrolaimomorpha</taxon>
        <taxon>Panagrolaimoidea</taxon>
        <taxon>Panagrolaimidae</taxon>
        <taxon>Panagrolaimus</taxon>
    </lineage>
</organism>
<dbReference type="Proteomes" id="UP000887578">
    <property type="component" value="Unplaced"/>
</dbReference>
<keyword evidence="2" id="KW-1185">Reference proteome</keyword>
<dbReference type="Gene3D" id="3.30.1520.10">
    <property type="entry name" value="Phox-like domain"/>
    <property type="match status" value="1"/>
</dbReference>
<evidence type="ECO:0000313" key="3">
    <source>
        <dbReference type="WBParaSite" id="PDA_v2.g22369.t1"/>
    </source>
</evidence>
<dbReference type="GO" id="GO:0035091">
    <property type="term" value="F:phosphatidylinositol binding"/>
    <property type="evidence" value="ECO:0007669"/>
    <property type="project" value="InterPro"/>
</dbReference>
<evidence type="ECO:0000256" key="1">
    <source>
        <dbReference type="SAM" id="MobiDB-lite"/>
    </source>
</evidence>
<protein>
    <submittedName>
        <fullName evidence="3">Uncharacterized protein</fullName>
    </submittedName>
</protein>
<feature type="region of interest" description="Disordered" evidence="1">
    <location>
        <begin position="1"/>
        <end position="36"/>
    </location>
</feature>
<reference evidence="3" key="1">
    <citation type="submission" date="2022-11" db="UniProtKB">
        <authorList>
            <consortium name="WormBaseParasite"/>
        </authorList>
    </citation>
    <scope>IDENTIFICATION</scope>
</reference>
<dbReference type="AlphaFoldDB" id="A0A914PUF3"/>
<name>A0A914PUF3_9BILA</name>
<sequence>MEQFHTIDSATNNEEGNQKYVDSNPSSKTKTKSGDMIYPSTKECKCFNDPTLRKRKNHRDHFPYLSIYEKRDECRSNGYLLRGVPIDIEIKQVKEDPAVIGYFSDPVSYIISIKHGKHEWQDEKRWIDFIVLEKRFKAHRLKHRLSRPFKRRRKNKQNQIIPDDWNYGMRHRRGCPYRWSIDSDEFDMTTIEEEPHSNVNNLQMLPRFPSVPKENVTERKMKLESWLQHVLHIQDIKSFNETTKFLDISRFSFIKGIGKKSHEGVVRKRLAVGGEVNMDCSQMCLHYFIPKIKRFI</sequence>
<accession>A0A914PUF3</accession>
<dbReference type="InterPro" id="IPR036871">
    <property type="entry name" value="PX_dom_sf"/>
</dbReference>
<dbReference type="SUPFAM" id="SSF64268">
    <property type="entry name" value="PX domain"/>
    <property type="match status" value="1"/>
</dbReference>